<dbReference type="GO" id="GO:0016887">
    <property type="term" value="F:ATP hydrolysis activity"/>
    <property type="evidence" value="ECO:0007669"/>
    <property type="project" value="InterPro"/>
</dbReference>
<feature type="domain" description="Terminase large subunit GpA endonuclease" evidence="2">
    <location>
        <begin position="289"/>
        <end position="561"/>
    </location>
</feature>
<feature type="domain" description="Phage terminase large subunit GpA ATPase" evidence="1">
    <location>
        <begin position="39"/>
        <end position="279"/>
    </location>
</feature>
<dbReference type="EMBL" id="FSRL01000001">
    <property type="protein sequence ID" value="SIN99054.1"/>
    <property type="molecule type" value="Genomic_DNA"/>
</dbReference>
<evidence type="ECO:0000313" key="4">
    <source>
        <dbReference type="Proteomes" id="UP000184932"/>
    </source>
</evidence>
<dbReference type="OrthoDB" id="5181253at2"/>
<dbReference type="InterPro" id="IPR046454">
    <property type="entry name" value="GpA_endonuclease"/>
</dbReference>
<dbReference type="InterPro" id="IPR046453">
    <property type="entry name" value="GpA_ATPase"/>
</dbReference>
<evidence type="ECO:0000259" key="2">
    <source>
        <dbReference type="Pfam" id="PF20454"/>
    </source>
</evidence>
<dbReference type="Pfam" id="PF05876">
    <property type="entry name" value="GpA_ATPase"/>
    <property type="match status" value="1"/>
</dbReference>
<reference evidence="4" key="1">
    <citation type="submission" date="2016-11" db="EMBL/GenBank/DDBJ databases">
        <authorList>
            <person name="Varghese N."/>
            <person name="Submissions S."/>
        </authorList>
    </citation>
    <scope>NUCLEOTIDE SEQUENCE [LARGE SCALE GENOMIC DNA]</scope>
    <source>
        <strain evidence="4">DSM 29440</strain>
    </source>
</reference>
<sequence length="590" mass="65195">MTERLSEIRAETYAALRPPKKLDLPDWIEANVRLPSDVSAQSGPMALTPVQRGIAEAMGDPSIERVSVVKPVRLGYTSLLSAVVGYYCQNDPSPILSVLPTESDCRGWMVDDVEPIFAASPDLRGLLSLDADPSGRSTLMSRRFPGGSLKIVSAKSPRNLRRHNARVLLLDEIDAMESGTEGSPITLAERRTISFPDRKLVAGSTPTWEDTSHILRLYRQSDQRVYEIRCPDCGAFHAPTWADIQWPDGKPEDAAYICPECGVVQPEDRKAEMVEHGRWRITRPEVKGHAGFRTNVLVSTLPAAAWGKIAQEFLVAKEHPDLLQSWTNTLMAEGWRSTGDELDDTALASRAENFSLEALPSETLILTCGVDVQHDRLEAVTLAHGRSETFIVDQQVFWGRVNDDEAPWSELDGYLAAHHAHPAGGLLRIDATAVDASDGATMDRVLAFCHARLSRRVVAIKGAEGNRPAIRASATKGQRLFIVGVDGIKANLTERLKRGTSVRFSNTLEGRFFEELASERRVVRYRRGAPSASWERIPGRRAESLDCVVYALAVRNLVGVNLEVREAELSSRRPNATSRQNVVRSKWLSG</sequence>
<dbReference type="InterPro" id="IPR027417">
    <property type="entry name" value="P-loop_NTPase"/>
</dbReference>
<accession>A0A1N6FUU5</accession>
<dbReference type="STRING" id="1217970.SAMN05444002_1978"/>
<dbReference type="Gene3D" id="3.40.50.300">
    <property type="entry name" value="P-loop containing nucleotide triphosphate hydrolases"/>
    <property type="match status" value="1"/>
</dbReference>
<dbReference type="GO" id="GO:0004519">
    <property type="term" value="F:endonuclease activity"/>
    <property type="evidence" value="ECO:0007669"/>
    <property type="project" value="InterPro"/>
</dbReference>
<dbReference type="AlphaFoldDB" id="A0A1N6FUU5"/>
<dbReference type="Pfam" id="PF20454">
    <property type="entry name" value="GpA_nuclease"/>
    <property type="match status" value="1"/>
</dbReference>
<evidence type="ECO:0000259" key="1">
    <source>
        <dbReference type="Pfam" id="PF05876"/>
    </source>
</evidence>
<protein>
    <submittedName>
        <fullName evidence="3">Phage terminase, large subunit GpA</fullName>
    </submittedName>
</protein>
<evidence type="ECO:0000313" key="3">
    <source>
        <dbReference type="EMBL" id="SIN99054.1"/>
    </source>
</evidence>
<organism evidence="3 4">
    <name type="scientific">Vannielia litorea</name>
    <dbReference type="NCBI Taxonomy" id="1217970"/>
    <lineage>
        <taxon>Bacteria</taxon>
        <taxon>Pseudomonadati</taxon>
        <taxon>Pseudomonadota</taxon>
        <taxon>Alphaproteobacteria</taxon>
        <taxon>Rhodobacterales</taxon>
        <taxon>Paracoccaceae</taxon>
        <taxon>Vannielia</taxon>
    </lineage>
</organism>
<gene>
    <name evidence="3" type="ORF">SAMN05444002_1978</name>
</gene>
<keyword evidence="4" id="KW-1185">Reference proteome</keyword>
<name>A0A1N6FUU5_9RHOB</name>
<dbReference type="Proteomes" id="UP000184932">
    <property type="component" value="Unassembled WGS sequence"/>
</dbReference>
<dbReference type="RefSeq" id="WP_074256054.1">
    <property type="nucleotide sequence ID" value="NZ_FSRL01000001.1"/>
</dbReference>
<proteinExistence type="predicted"/>